<dbReference type="AlphaFoldDB" id="C7XUV4"/>
<gene>
    <name evidence="1" type="ORF">HMPREF0501_00470</name>
</gene>
<evidence type="ECO:0000313" key="2">
    <source>
        <dbReference type="Proteomes" id="UP000003987"/>
    </source>
</evidence>
<dbReference type="EMBL" id="GG698802">
    <property type="protein sequence ID" value="EEU31065.1"/>
    <property type="molecule type" value="Genomic_DNA"/>
</dbReference>
<accession>C7XUV4</accession>
<dbReference type="STRING" id="575594.HMPREF0501_00470"/>
<keyword evidence="2" id="KW-1185">Reference proteome</keyword>
<evidence type="ECO:0000313" key="1">
    <source>
        <dbReference type="EMBL" id="EEU31065.1"/>
    </source>
</evidence>
<reference evidence="1 2" key="1">
    <citation type="submission" date="2009-06" db="EMBL/GenBank/DDBJ databases">
        <title>The Genome Sequence of Lactobacillus coleohominis strain 101-4-CHN.</title>
        <authorList>
            <consortium name="The Broad Institute Genome Sequencing Platform"/>
            <person name="Ward D."/>
            <person name="Young S.K."/>
            <person name="Zeng Q."/>
            <person name="Koehrsen M."/>
            <person name="Alvarado L."/>
            <person name="Berlin A."/>
            <person name="Borenstein D."/>
            <person name="Chen Z."/>
            <person name="Engels R."/>
            <person name="Freedman E."/>
            <person name="Gellesch M."/>
            <person name="Goldberg J."/>
            <person name="Griggs A."/>
            <person name="Gujja S."/>
            <person name="Heiman D."/>
            <person name="Hepburn T."/>
            <person name="Howarth C."/>
            <person name="Jen D."/>
            <person name="Larson L."/>
            <person name="Lewis B."/>
            <person name="Mehta T."/>
            <person name="Park D."/>
            <person name="Pearson M."/>
            <person name="Roberts A."/>
            <person name="Saif S."/>
            <person name="Shea T."/>
            <person name="Shenoy N."/>
            <person name="Sisk P."/>
            <person name="Stolte C."/>
            <person name="Sykes S."/>
            <person name="Walk T."/>
            <person name="White J."/>
            <person name="Yandava C."/>
            <person name="Liu Y."/>
            <person name="Xu Q."/>
            <person name="Lander E."/>
            <person name="Nusbaum C."/>
            <person name="Galagan J."/>
            <person name="Birren B."/>
        </authorList>
    </citation>
    <scope>NUCLEOTIDE SEQUENCE [LARGE SCALE GENOMIC DNA]</scope>
    <source>
        <strain evidence="1 2">101-4-CHN</strain>
    </source>
</reference>
<protein>
    <submittedName>
        <fullName evidence="1">Uncharacterized protein</fullName>
    </submittedName>
</protein>
<dbReference type="Proteomes" id="UP000003987">
    <property type="component" value="Unassembled WGS sequence"/>
</dbReference>
<dbReference type="HOGENOM" id="CLU_3100095_0_0_9"/>
<sequence>MESKQKIPHIKIDGEIYDAINITKNNGELIASIGPKDVIEADGYKVTFVKH</sequence>
<dbReference type="RefSeq" id="WP_006916250.1">
    <property type="nucleotide sequence ID" value="NZ_GG698802.1"/>
</dbReference>
<proteinExistence type="predicted"/>
<name>C7XUV4_9LACO</name>
<organism evidence="1 2">
    <name type="scientific">Limosilactobacillus coleohominis 101-4-CHN</name>
    <dbReference type="NCBI Taxonomy" id="575594"/>
    <lineage>
        <taxon>Bacteria</taxon>
        <taxon>Bacillati</taxon>
        <taxon>Bacillota</taxon>
        <taxon>Bacilli</taxon>
        <taxon>Lactobacillales</taxon>
        <taxon>Lactobacillaceae</taxon>
        <taxon>Limosilactobacillus</taxon>
    </lineage>
</organism>